<proteinExistence type="predicted"/>
<organism evidence="2 3">
    <name type="scientific">Streptomyces mimosae</name>
    <dbReference type="NCBI Taxonomy" id="2586635"/>
    <lineage>
        <taxon>Bacteria</taxon>
        <taxon>Bacillati</taxon>
        <taxon>Actinomycetota</taxon>
        <taxon>Actinomycetes</taxon>
        <taxon>Kitasatosporales</taxon>
        <taxon>Streptomycetaceae</taxon>
        <taxon>Streptomyces</taxon>
    </lineage>
</organism>
<reference evidence="2" key="1">
    <citation type="submission" date="2019-10" db="EMBL/GenBank/DDBJ databases">
        <title>Nonomuraea sp. nov., isolated from Phyllanthus amarus.</title>
        <authorList>
            <person name="Klykleung N."/>
            <person name="Tanasupawat S."/>
        </authorList>
    </citation>
    <scope>NUCLEOTIDE SEQUENCE [LARGE SCALE GENOMIC DNA]</scope>
    <source>
        <strain evidence="2">3MP-10</strain>
    </source>
</reference>
<dbReference type="OrthoDB" id="3874088at2"/>
<sequence length="614" mass="70031">MSLPMRPLPRSLDPLPGESLMGYLLRLSHRLDVPPLNLARHIGLHTQPTGGHLHQKLLLKLADQQIDLLARATRLTPTEAAGLTLDGWRDRYLPIARSQPHQTRISWSDAWITLGIPRYCPQCLAGKDSADQVHSGVWKKEWHLRVVFACLEHACFLQHACPGPRHRAPSVSARYGLIIRSGDHVRHPALCRHWNTPRGRRREICDIRLDQQQPTAPTPSREALDLQQHILSHLHPSRPAREAAAYFTDLRLITAILTASWPRARHLIDTELVAPVDAHLHRLDERQSSLPSSRNRSYRYYRHLDVPPEDAASTAALLGAAHTVLHSSDLPRALAQYFDTAFGHPRTRAAWKRLYDQHAADCSDRLQAAARILNHPFASSVPRFPPNSGYRAEQIPAQLENHWYQQHLSHIDALPIKVLRRVAAVRLVQQAQDSSIEDAARFLGINPERITYTITSNTHKWAITDEARQDLEMALRELAGTLRKASLRIDYRRRDQLRNWALDPQIWTELTSYLPRIPGPIRPSLDDRKRQEALVFVWVQVTGGEPILAPRPIAEAKPPEVQRAWDARRHTTWFQLTRPDPLRHYGDLRKILTEYSKRLAEVIDASAPLASRTT</sequence>
<dbReference type="Proteomes" id="UP000314251">
    <property type="component" value="Unassembled WGS sequence"/>
</dbReference>
<keyword evidence="3" id="KW-1185">Reference proteome</keyword>
<dbReference type="EMBL" id="VDLY02000014">
    <property type="protein sequence ID" value="KAB8162534.1"/>
    <property type="molecule type" value="Genomic_DNA"/>
</dbReference>
<gene>
    <name evidence="2" type="ORF">FH607_021035</name>
</gene>
<dbReference type="Pfam" id="PF06527">
    <property type="entry name" value="TniQ"/>
    <property type="match status" value="1"/>
</dbReference>
<evidence type="ECO:0000313" key="3">
    <source>
        <dbReference type="Proteomes" id="UP000314251"/>
    </source>
</evidence>
<name>A0A5N6A199_9ACTN</name>
<accession>A0A5N6A199</accession>
<protein>
    <recommendedName>
        <fullName evidence="1">TniQ domain-containing protein</fullName>
    </recommendedName>
</protein>
<feature type="domain" description="TniQ" evidence="1">
    <location>
        <begin position="9"/>
        <end position="157"/>
    </location>
</feature>
<dbReference type="AlphaFoldDB" id="A0A5N6A199"/>
<comment type="caution">
    <text evidence="2">The sequence shown here is derived from an EMBL/GenBank/DDBJ whole genome shotgun (WGS) entry which is preliminary data.</text>
</comment>
<dbReference type="InterPro" id="IPR009492">
    <property type="entry name" value="TniQ"/>
</dbReference>
<evidence type="ECO:0000259" key="1">
    <source>
        <dbReference type="Pfam" id="PF06527"/>
    </source>
</evidence>
<evidence type="ECO:0000313" key="2">
    <source>
        <dbReference type="EMBL" id="KAB8162534.1"/>
    </source>
</evidence>